<reference evidence="2 3" key="1">
    <citation type="submission" date="2015-10" db="EMBL/GenBank/DDBJ databases">
        <title>Genome analyses suggest a sexual origin of heterokaryosis in a supposedly ancient asexual fungus.</title>
        <authorList>
            <person name="Ropars J."/>
            <person name="Sedzielewska K."/>
            <person name="Noel J."/>
            <person name="Charron P."/>
            <person name="Farinelli L."/>
            <person name="Marton T."/>
            <person name="Kruger M."/>
            <person name="Pelin A."/>
            <person name="Brachmann A."/>
            <person name="Corradi N."/>
        </authorList>
    </citation>
    <scope>NUCLEOTIDE SEQUENCE [LARGE SCALE GENOMIC DNA]</scope>
    <source>
        <strain evidence="2 3">A4</strain>
    </source>
</reference>
<sequence length="282" mass="31595">MATLWQDRKPCEFLVQCGASAFKIIQTSKERRKLVAYFKNWETTLRALDKLPVTSQTGKVLVSNQSKKKDKQQSLKKASKNNNELKNPTIQKKAKKSPKNGGGEDGFLKNLFEKNTSKSVDKVQLLIEKFGKAANPANFTSQAQAMNIQLTTFSLIFSIVLYVSSRSWENFAAQFFQQFGDMGDVEYNEGVTDDGLDESSEDEPDEDEDDLMINKLGLQTPIPVVETHPILPDVEMTPVDYTVIPEKSQKKNKQKACTTVDKQVKNQSTTAKPDAKTSVKNS</sequence>
<dbReference type="AlphaFoldDB" id="A0A2I1HD25"/>
<comment type="caution">
    <text evidence="2">The sequence shown here is derived from an EMBL/GenBank/DDBJ whole genome shotgun (WGS) entry which is preliminary data.</text>
</comment>
<feature type="region of interest" description="Disordered" evidence="1">
    <location>
        <begin position="189"/>
        <end position="208"/>
    </location>
</feature>
<keyword evidence="3" id="KW-1185">Reference proteome</keyword>
<feature type="region of interest" description="Disordered" evidence="1">
    <location>
        <begin position="245"/>
        <end position="282"/>
    </location>
</feature>
<dbReference type="EMBL" id="LLXI01002300">
    <property type="protein sequence ID" value="PKY56782.1"/>
    <property type="molecule type" value="Genomic_DNA"/>
</dbReference>
<protein>
    <submittedName>
        <fullName evidence="2">Uncharacterized protein</fullName>
    </submittedName>
</protein>
<feature type="region of interest" description="Disordered" evidence="1">
    <location>
        <begin position="60"/>
        <end position="108"/>
    </location>
</feature>
<accession>A0A2I1HD25</accession>
<feature type="compositionally biased region" description="Basic and acidic residues" evidence="1">
    <location>
        <begin position="273"/>
        <end position="282"/>
    </location>
</feature>
<dbReference type="VEuPathDB" id="FungiDB:FUN_007493"/>
<dbReference type="VEuPathDB" id="FungiDB:RhiirA1_467587"/>
<organism evidence="2 3">
    <name type="scientific">Rhizophagus irregularis</name>
    <dbReference type="NCBI Taxonomy" id="588596"/>
    <lineage>
        <taxon>Eukaryota</taxon>
        <taxon>Fungi</taxon>
        <taxon>Fungi incertae sedis</taxon>
        <taxon>Mucoromycota</taxon>
        <taxon>Glomeromycotina</taxon>
        <taxon>Glomeromycetes</taxon>
        <taxon>Glomerales</taxon>
        <taxon>Glomeraceae</taxon>
        <taxon>Rhizophagus</taxon>
    </lineage>
</organism>
<feature type="compositionally biased region" description="Polar residues" evidence="1">
    <location>
        <begin position="255"/>
        <end position="271"/>
    </location>
</feature>
<name>A0A2I1HD25_9GLOM</name>
<feature type="compositionally biased region" description="Polar residues" evidence="1">
    <location>
        <begin position="81"/>
        <end position="90"/>
    </location>
</feature>
<dbReference type="VEuPathDB" id="FungiDB:RhiirFUN_017347"/>
<evidence type="ECO:0000313" key="3">
    <source>
        <dbReference type="Proteomes" id="UP000234323"/>
    </source>
</evidence>
<gene>
    <name evidence="2" type="ORF">RhiirA4_477320</name>
</gene>
<dbReference type="VEuPathDB" id="FungiDB:RhiirA1_476558"/>
<proteinExistence type="predicted"/>
<dbReference type="Proteomes" id="UP000234323">
    <property type="component" value="Unassembled WGS sequence"/>
</dbReference>
<evidence type="ECO:0000313" key="2">
    <source>
        <dbReference type="EMBL" id="PKY56782.1"/>
    </source>
</evidence>
<evidence type="ECO:0000256" key="1">
    <source>
        <dbReference type="SAM" id="MobiDB-lite"/>
    </source>
</evidence>